<dbReference type="Pfam" id="PF13188">
    <property type="entry name" value="PAS_8"/>
    <property type="match status" value="1"/>
</dbReference>
<keyword evidence="1" id="KW-0378">Hydrolase</keyword>
<dbReference type="Gene3D" id="3.30.450.20">
    <property type="entry name" value="PAS domain"/>
    <property type="match status" value="1"/>
</dbReference>
<keyword evidence="7" id="KW-1185">Reference proteome</keyword>
<feature type="domain" description="PPM-type phosphatase" evidence="5">
    <location>
        <begin position="553"/>
        <end position="770"/>
    </location>
</feature>
<dbReference type="Pfam" id="PF07228">
    <property type="entry name" value="SpoIIE"/>
    <property type="match status" value="1"/>
</dbReference>
<dbReference type="SUPFAM" id="SSF55781">
    <property type="entry name" value="GAF domain-like"/>
    <property type="match status" value="1"/>
</dbReference>
<sequence>MTPQAISWPLLSLAAALAAVMLLLFLRCRRQAAARRLDLEARLHDLQRQYASSLADTRALLNQLPEVILIFERQWPKLLFANRQALELFQCEDEHALMERVFSRPDHWLPTPHSLLDFEQWLATGRDLGVARKEWCFAVGSGASVWLDCEVSNTVFAAHPARLFSGANIHHRKMESLADRLRERALVGINEGKPVERLLDTAIKLIEVQQPGVRCVISLYDQPKDLLVTHGNSGFARDFRRWIPSVPARYGATSIGTAAHTRNRVICEALHQDHRWQGHRQVYEELGVDAAWSEPVLDHAGNLLAVITLFSETSRQPDGELLRQFSSVVSLVGLGIEHQHWKSALEASSANERFIRDIGMEIVNIPADDYVGGLTAVGRRLQAHYGLGALSIWEVRPASQSLEPVAGTVVMGDEETEPKLSALPVSRFEAIFGTPTPEYLTVNDELYDELCLSDQGKPVLVIPLYSDEQQGPLLGFVSVEARYQFVPTATIEYLRVVGSVLKTSLINRRLMASLSASVETERQARETLENELSVARNIQMSMVPGAGAFLQQYRAWTIEAWLSPAKAVGGDFYEVIQLPDGRLLVAVGDVSDKGAPAALFMARTVSLLNFLARSHDGDLVRIAGALNDELCRANDACMFVTMMLGVLDLGSGLTRWINAGHNPPLYVDTLSAPGLWSESAGPPFGLYEGTSYGTETLRLQPGQSLILYTDGLTEAFDPNGQAFGEDRLVNMGYRAANQAEGLLDYLKTQLLEFTRDAPQSDDVTLLTIQHHGTRP</sequence>
<dbReference type="Pfam" id="PF13185">
    <property type="entry name" value="GAF_2"/>
    <property type="match status" value="1"/>
</dbReference>
<keyword evidence="3" id="KW-0472">Membrane</keyword>
<dbReference type="InterPro" id="IPR052016">
    <property type="entry name" value="Bact_Sigma-Reg"/>
</dbReference>
<dbReference type="Proteomes" id="UP000189339">
    <property type="component" value="Unassembled WGS sequence"/>
</dbReference>
<dbReference type="InterPro" id="IPR000014">
    <property type="entry name" value="PAS"/>
</dbReference>
<dbReference type="PANTHER" id="PTHR43156">
    <property type="entry name" value="STAGE II SPORULATION PROTEIN E-RELATED"/>
    <property type="match status" value="1"/>
</dbReference>
<evidence type="ECO:0008006" key="8">
    <source>
        <dbReference type="Google" id="ProtNLM"/>
    </source>
</evidence>
<proteinExistence type="predicted"/>
<dbReference type="InterPro" id="IPR001932">
    <property type="entry name" value="PPM-type_phosphatase-like_dom"/>
</dbReference>
<keyword evidence="3" id="KW-0812">Transmembrane</keyword>
<dbReference type="SMART" id="SM00065">
    <property type="entry name" value="GAF"/>
    <property type="match status" value="1"/>
</dbReference>
<evidence type="ECO:0000256" key="3">
    <source>
        <dbReference type="SAM" id="Phobius"/>
    </source>
</evidence>
<evidence type="ECO:0000259" key="4">
    <source>
        <dbReference type="SMART" id="SM00065"/>
    </source>
</evidence>
<dbReference type="SUPFAM" id="SSF81606">
    <property type="entry name" value="PP2C-like"/>
    <property type="match status" value="1"/>
</dbReference>
<dbReference type="InterPro" id="IPR036457">
    <property type="entry name" value="PPM-type-like_dom_sf"/>
</dbReference>
<feature type="domain" description="GAF" evidence="4">
    <location>
        <begin position="194"/>
        <end position="346"/>
    </location>
</feature>
<keyword evidence="2" id="KW-0175">Coiled coil</keyword>
<evidence type="ECO:0000256" key="2">
    <source>
        <dbReference type="SAM" id="Coils"/>
    </source>
</evidence>
<organism evidence="6 7">
    <name type="scientific">Marinobacter lutaoensis</name>
    <dbReference type="NCBI Taxonomy" id="135739"/>
    <lineage>
        <taxon>Bacteria</taxon>
        <taxon>Pseudomonadati</taxon>
        <taxon>Pseudomonadota</taxon>
        <taxon>Gammaproteobacteria</taxon>
        <taxon>Pseudomonadales</taxon>
        <taxon>Marinobacteraceae</taxon>
        <taxon>Marinobacter</taxon>
    </lineage>
</organism>
<dbReference type="OrthoDB" id="9764808at2"/>
<dbReference type="InterPro" id="IPR029016">
    <property type="entry name" value="GAF-like_dom_sf"/>
</dbReference>
<keyword evidence="3" id="KW-1133">Transmembrane helix</keyword>
<evidence type="ECO:0000259" key="5">
    <source>
        <dbReference type="SMART" id="SM00331"/>
    </source>
</evidence>
<dbReference type="STRING" id="135739.BTO32_00760"/>
<evidence type="ECO:0000256" key="1">
    <source>
        <dbReference type="ARBA" id="ARBA00022801"/>
    </source>
</evidence>
<dbReference type="PANTHER" id="PTHR43156:SF2">
    <property type="entry name" value="STAGE II SPORULATION PROTEIN E"/>
    <property type="match status" value="1"/>
</dbReference>
<comment type="caution">
    <text evidence="6">The sequence shown here is derived from an EMBL/GenBank/DDBJ whole genome shotgun (WGS) entry which is preliminary data.</text>
</comment>
<dbReference type="AlphaFoldDB" id="A0A1V2DWF6"/>
<protein>
    <recommendedName>
        <fullName evidence="8">Stage II sporulation protein E</fullName>
    </recommendedName>
</protein>
<evidence type="ECO:0000313" key="7">
    <source>
        <dbReference type="Proteomes" id="UP000189339"/>
    </source>
</evidence>
<dbReference type="Gene3D" id="3.60.40.10">
    <property type="entry name" value="PPM-type phosphatase domain"/>
    <property type="match status" value="1"/>
</dbReference>
<dbReference type="SMART" id="SM00331">
    <property type="entry name" value="PP2C_SIG"/>
    <property type="match status" value="1"/>
</dbReference>
<evidence type="ECO:0000313" key="6">
    <source>
        <dbReference type="EMBL" id="ONF45043.1"/>
    </source>
</evidence>
<feature type="coiled-coil region" evidence="2">
    <location>
        <begin position="511"/>
        <end position="538"/>
    </location>
</feature>
<dbReference type="Gene3D" id="3.30.450.40">
    <property type="match status" value="1"/>
</dbReference>
<dbReference type="RefSeq" id="WP_076722538.1">
    <property type="nucleotide sequence ID" value="NZ_MSCW01000001.1"/>
</dbReference>
<reference evidence="6 7" key="1">
    <citation type="submission" date="2016-12" db="EMBL/GenBank/DDBJ databases">
        <title>Marinobacter lutaoensis whole genome sequencing.</title>
        <authorList>
            <person name="Verma A."/>
            <person name="Krishnamurthi S."/>
        </authorList>
    </citation>
    <scope>NUCLEOTIDE SEQUENCE [LARGE SCALE GENOMIC DNA]</scope>
    <source>
        <strain evidence="6 7">T5054</strain>
    </source>
</reference>
<name>A0A1V2DWF6_9GAMM</name>
<dbReference type="GO" id="GO:0016791">
    <property type="term" value="F:phosphatase activity"/>
    <property type="evidence" value="ECO:0007669"/>
    <property type="project" value="TreeGrafter"/>
</dbReference>
<dbReference type="EMBL" id="MSCW01000001">
    <property type="protein sequence ID" value="ONF45043.1"/>
    <property type="molecule type" value="Genomic_DNA"/>
</dbReference>
<dbReference type="InterPro" id="IPR003018">
    <property type="entry name" value="GAF"/>
</dbReference>
<accession>A0A1V2DWF6</accession>
<feature type="transmembrane region" description="Helical" evidence="3">
    <location>
        <begin position="6"/>
        <end position="26"/>
    </location>
</feature>
<gene>
    <name evidence="6" type="ORF">BTO32_00760</name>
</gene>